<evidence type="ECO:0000256" key="4">
    <source>
        <dbReference type="ARBA" id="ARBA00022617"/>
    </source>
</evidence>
<gene>
    <name evidence="11" type="ORF">BJ322DRAFT_1073838</name>
</gene>
<keyword evidence="5 9" id="KW-0479">Metal-binding</keyword>
<comment type="similarity">
    <text evidence="3">Belongs to the cytochrome P450 family.</text>
</comment>
<feature type="chain" id="PRO_5040200844" evidence="10">
    <location>
        <begin position="18"/>
        <end position="538"/>
    </location>
</feature>
<feature type="binding site" description="axial binding residue" evidence="9">
    <location>
        <position position="475"/>
    </location>
    <ligand>
        <name>heme</name>
        <dbReference type="ChEBI" id="CHEBI:30413"/>
    </ligand>
    <ligandPart>
        <name>Fe</name>
        <dbReference type="ChEBI" id="CHEBI:18248"/>
    </ligandPart>
</feature>
<dbReference type="AlphaFoldDB" id="A0A9P6HB86"/>
<dbReference type="InterPro" id="IPR050121">
    <property type="entry name" value="Cytochrome_P450_monoxygenase"/>
</dbReference>
<dbReference type="Pfam" id="PF00067">
    <property type="entry name" value="p450"/>
    <property type="match status" value="1"/>
</dbReference>
<dbReference type="GO" id="GO:0020037">
    <property type="term" value="F:heme binding"/>
    <property type="evidence" value="ECO:0007669"/>
    <property type="project" value="InterPro"/>
</dbReference>
<keyword evidence="4 9" id="KW-0349">Heme</keyword>
<sequence length="538" mass="61024">MGLFQNCALVVAAVCVAVQWYQRRNHRSIKDIQGPPSTWLLGNELDIWWQEQLGETDFKWMAQYGNAWRVGGCFGEDVLVLADPKALQHIFRGYNYPKRADFRQTIRFLTGTGLLYADGADHHRQKRVIDPGFGPGQLRQFYPIFRSKAAKLSTKLREALTKSEDKIINIAPWLAHTTLDIIGETALNYPFNTLDNHQDELTSVYENLFIDAVTFPPAGALIFKGLWCYLPEWILPWMAYLPAKQLRVFRRYMGVARRVASQLLDDVCREMVSGQNNRRDVMSLMVRANSTQGPKQGMTNDELVSQMTTLMLAGHETTASSMNWLLWELSKDLEYQALCREEIANIRSQAIARGDDDLSMTDLENMPYVTAIVKETFRFHPIAYHLVRKAGHDDVIPLLTPIRTKSGQFVTEIPVSKGQSVIASVCAYNRCAEVWGDDAHVFNPRRYLNREKKEGVPTVGVYGDVLTFAAGARACIGWKFSVIELHSLVVELLENFELSFPEGKTILRVPAIAMTCMVEGEREKGVQMPIRLKPLVNC</sequence>
<dbReference type="EMBL" id="WIUZ02000011">
    <property type="protein sequence ID" value="KAF9782990.1"/>
    <property type="molecule type" value="Genomic_DNA"/>
</dbReference>
<dbReference type="PANTHER" id="PTHR24305">
    <property type="entry name" value="CYTOCHROME P450"/>
    <property type="match status" value="1"/>
</dbReference>
<evidence type="ECO:0000256" key="7">
    <source>
        <dbReference type="ARBA" id="ARBA00023004"/>
    </source>
</evidence>
<evidence type="ECO:0000256" key="3">
    <source>
        <dbReference type="ARBA" id="ARBA00010617"/>
    </source>
</evidence>
<protein>
    <submittedName>
        <fullName evidence="11">Cytochrome P450</fullName>
    </submittedName>
</protein>
<evidence type="ECO:0000256" key="10">
    <source>
        <dbReference type="SAM" id="SignalP"/>
    </source>
</evidence>
<comment type="caution">
    <text evidence="11">The sequence shown here is derived from an EMBL/GenBank/DDBJ whole genome shotgun (WGS) entry which is preliminary data.</text>
</comment>
<dbReference type="PRINTS" id="PR00463">
    <property type="entry name" value="EP450I"/>
</dbReference>
<reference evidence="11" key="2">
    <citation type="submission" date="2020-11" db="EMBL/GenBank/DDBJ databases">
        <authorList>
            <consortium name="DOE Joint Genome Institute"/>
            <person name="Kuo A."/>
            <person name="Miyauchi S."/>
            <person name="Kiss E."/>
            <person name="Drula E."/>
            <person name="Kohler A."/>
            <person name="Sanchez-Garcia M."/>
            <person name="Andreopoulos B."/>
            <person name="Barry K.W."/>
            <person name="Bonito G."/>
            <person name="Buee M."/>
            <person name="Carver A."/>
            <person name="Chen C."/>
            <person name="Cichocki N."/>
            <person name="Clum A."/>
            <person name="Culley D."/>
            <person name="Crous P.W."/>
            <person name="Fauchery L."/>
            <person name="Girlanda M."/>
            <person name="Hayes R."/>
            <person name="Keri Z."/>
            <person name="Labutti K."/>
            <person name="Lipzen A."/>
            <person name="Lombard V."/>
            <person name="Magnuson J."/>
            <person name="Maillard F."/>
            <person name="Morin E."/>
            <person name="Murat C."/>
            <person name="Nolan M."/>
            <person name="Ohm R."/>
            <person name="Pangilinan J."/>
            <person name="Pereira M."/>
            <person name="Perotto S."/>
            <person name="Peter M."/>
            <person name="Riley R."/>
            <person name="Sitrit Y."/>
            <person name="Stielow B."/>
            <person name="Szollosi G."/>
            <person name="Zifcakova L."/>
            <person name="Stursova M."/>
            <person name="Spatafora J.W."/>
            <person name="Tedersoo L."/>
            <person name="Vaario L.-M."/>
            <person name="Yamada A."/>
            <person name="Yan M."/>
            <person name="Wang P."/>
            <person name="Xu J."/>
            <person name="Bruns T."/>
            <person name="Baldrian P."/>
            <person name="Vilgalys R."/>
            <person name="Henrissat B."/>
            <person name="Grigoriev I.V."/>
            <person name="Hibbett D."/>
            <person name="Nagy L.G."/>
            <person name="Martin F.M."/>
        </authorList>
    </citation>
    <scope>NUCLEOTIDE SEQUENCE</scope>
    <source>
        <strain evidence="11">UH-Tt-Lm1</strain>
    </source>
</reference>
<feature type="signal peptide" evidence="10">
    <location>
        <begin position="1"/>
        <end position="17"/>
    </location>
</feature>
<accession>A0A9P6HB86</accession>
<dbReference type="SUPFAM" id="SSF48264">
    <property type="entry name" value="Cytochrome P450"/>
    <property type="match status" value="1"/>
</dbReference>
<keyword evidence="8" id="KW-0503">Monooxygenase</keyword>
<dbReference type="GO" id="GO:0005506">
    <property type="term" value="F:iron ion binding"/>
    <property type="evidence" value="ECO:0007669"/>
    <property type="project" value="InterPro"/>
</dbReference>
<proteinExistence type="inferred from homology"/>
<evidence type="ECO:0000256" key="8">
    <source>
        <dbReference type="ARBA" id="ARBA00023033"/>
    </source>
</evidence>
<keyword evidence="6" id="KW-0560">Oxidoreductase</keyword>
<dbReference type="InterPro" id="IPR002401">
    <property type="entry name" value="Cyt_P450_E_grp-I"/>
</dbReference>
<evidence type="ECO:0000256" key="6">
    <source>
        <dbReference type="ARBA" id="ARBA00023002"/>
    </source>
</evidence>
<keyword evidence="7 9" id="KW-0408">Iron</keyword>
<organism evidence="11 12">
    <name type="scientific">Thelephora terrestris</name>
    <dbReference type="NCBI Taxonomy" id="56493"/>
    <lineage>
        <taxon>Eukaryota</taxon>
        <taxon>Fungi</taxon>
        <taxon>Dikarya</taxon>
        <taxon>Basidiomycota</taxon>
        <taxon>Agaricomycotina</taxon>
        <taxon>Agaricomycetes</taxon>
        <taxon>Thelephorales</taxon>
        <taxon>Thelephoraceae</taxon>
        <taxon>Thelephora</taxon>
    </lineage>
</organism>
<evidence type="ECO:0000256" key="9">
    <source>
        <dbReference type="PIRSR" id="PIRSR602401-1"/>
    </source>
</evidence>
<reference evidence="11" key="1">
    <citation type="journal article" date="2020" name="Nat. Commun.">
        <title>Large-scale genome sequencing of mycorrhizal fungi provides insights into the early evolution of symbiotic traits.</title>
        <authorList>
            <person name="Miyauchi S."/>
            <person name="Kiss E."/>
            <person name="Kuo A."/>
            <person name="Drula E."/>
            <person name="Kohler A."/>
            <person name="Sanchez-Garcia M."/>
            <person name="Morin E."/>
            <person name="Andreopoulos B."/>
            <person name="Barry K.W."/>
            <person name="Bonito G."/>
            <person name="Buee M."/>
            <person name="Carver A."/>
            <person name="Chen C."/>
            <person name="Cichocki N."/>
            <person name="Clum A."/>
            <person name="Culley D."/>
            <person name="Crous P.W."/>
            <person name="Fauchery L."/>
            <person name="Girlanda M."/>
            <person name="Hayes R.D."/>
            <person name="Keri Z."/>
            <person name="LaButti K."/>
            <person name="Lipzen A."/>
            <person name="Lombard V."/>
            <person name="Magnuson J."/>
            <person name="Maillard F."/>
            <person name="Murat C."/>
            <person name="Nolan M."/>
            <person name="Ohm R.A."/>
            <person name="Pangilinan J."/>
            <person name="Pereira M.F."/>
            <person name="Perotto S."/>
            <person name="Peter M."/>
            <person name="Pfister S."/>
            <person name="Riley R."/>
            <person name="Sitrit Y."/>
            <person name="Stielow J.B."/>
            <person name="Szollosi G."/>
            <person name="Zifcakova L."/>
            <person name="Stursova M."/>
            <person name="Spatafora J.W."/>
            <person name="Tedersoo L."/>
            <person name="Vaario L.M."/>
            <person name="Yamada A."/>
            <person name="Yan M."/>
            <person name="Wang P."/>
            <person name="Xu J."/>
            <person name="Bruns T."/>
            <person name="Baldrian P."/>
            <person name="Vilgalys R."/>
            <person name="Dunand C."/>
            <person name="Henrissat B."/>
            <person name="Grigoriev I.V."/>
            <person name="Hibbett D."/>
            <person name="Nagy L.G."/>
            <person name="Martin F.M."/>
        </authorList>
    </citation>
    <scope>NUCLEOTIDE SEQUENCE</scope>
    <source>
        <strain evidence="11">UH-Tt-Lm1</strain>
    </source>
</reference>
<dbReference type="PRINTS" id="PR00385">
    <property type="entry name" value="P450"/>
</dbReference>
<keyword evidence="10" id="KW-0732">Signal</keyword>
<dbReference type="GO" id="GO:0004497">
    <property type="term" value="F:monooxygenase activity"/>
    <property type="evidence" value="ECO:0007669"/>
    <property type="project" value="UniProtKB-KW"/>
</dbReference>
<evidence type="ECO:0000313" key="11">
    <source>
        <dbReference type="EMBL" id="KAF9782990.1"/>
    </source>
</evidence>
<dbReference type="GO" id="GO:0016705">
    <property type="term" value="F:oxidoreductase activity, acting on paired donors, with incorporation or reduction of molecular oxygen"/>
    <property type="evidence" value="ECO:0007669"/>
    <property type="project" value="InterPro"/>
</dbReference>
<evidence type="ECO:0000256" key="1">
    <source>
        <dbReference type="ARBA" id="ARBA00001971"/>
    </source>
</evidence>
<comment type="pathway">
    <text evidence="2">Secondary metabolite biosynthesis.</text>
</comment>
<dbReference type="InterPro" id="IPR001128">
    <property type="entry name" value="Cyt_P450"/>
</dbReference>
<evidence type="ECO:0000256" key="5">
    <source>
        <dbReference type="ARBA" id="ARBA00022723"/>
    </source>
</evidence>
<dbReference type="OrthoDB" id="1470350at2759"/>
<dbReference type="InterPro" id="IPR036396">
    <property type="entry name" value="Cyt_P450_sf"/>
</dbReference>
<name>A0A9P6HB86_9AGAM</name>
<comment type="cofactor">
    <cofactor evidence="1 9">
        <name>heme</name>
        <dbReference type="ChEBI" id="CHEBI:30413"/>
    </cofactor>
</comment>
<dbReference type="Gene3D" id="1.10.630.10">
    <property type="entry name" value="Cytochrome P450"/>
    <property type="match status" value="1"/>
</dbReference>
<evidence type="ECO:0000313" key="12">
    <source>
        <dbReference type="Proteomes" id="UP000736335"/>
    </source>
</evidence>
<dbReference type="Proteomes" id="UP000736335">
    <property type="component" value="Unassembled WGS sequence"/>
</dbReference>
<evidence type="ECO:0000256" key="2">
    <source>
        <dbReference type="ARBA" id="ARBA00005179"/>
    </source>
</evidence>
<dbReference type="PANTHER" id="PTHR24305:SF166">
    <property type="entry name" value="CYTOCHROME P450 12A4, MITOCHONDRIAL-RELATED"/>
    <property type="match status" value="1"/>
</dbReference>
<keyword evidence="12" id="KW-1185">Reference proteome</keyword>